<gene>
    <name evidence="1" type="ORF">S250808_036</name>
    <name evidence="2" type="ORF">T040910_036</name>
</gene>
<evidence type="ECO:0000313" key="4">
    <source>
        <dbReference type="Proteomes" id="UP000240920"/>
    </source>
</evidence>
<dbReference type="Proteomes" id="UP000240804">
    <property type="component" value="Segment"/>
</dbReference>
<evidence type="ECO:0000313" key="3">
    <source>
        <dbReference type="Proteomes" id="UP000240804"/>
    </source>
</evidence>
<dbReference type="EMBL" id="KU686198">
    <property type="protein sequence ID" value="AOV58780.1"/>
    <property type="molecule type" value="Genomic_DNA"/>
</dbReference>
<evidence type="ECO:0000313" key="1">
    <source>
        <dbReference type="EMBL" id="AOV58541.1"/>
    </source>
</evidence>
<sequence length="325" mass="37674">MIFSDNYTVYQRHSLVTGERLPDYSVMPWLYTSLVDYQYKPNLPLSIKNSLNRVFEYKYRFEDVRPIFDEEKFLGVYSSDDGIESFKSVVKYRWNIFQDNINRFKVETATIGLPLYDKLKEIVIDELSSVTAFTGVEQDVNGNITGLSIQSRQYDLSSYNNPALENAARYSKIAPNWSEGVLTVRNNDEVSLFSGFVYPKYITEARKENMKSMIRDSVGMFNKKKVSNTQIGWSHVVGYRANDLLTDDHIAALDAIPWVMDRTTENRLEFEHVFRGTELVDVIVYIAEHHQFNDLTKPREWRIYRSDFGNGPEISYTTGGDVGQE</sequence>
<protein>
    <submittedName>
        <fullName evidence="2">Uncharacterized protein</fullName>
    </submittedName>
</protein>
<dbReference type="Proteomes" id="UP000240920">
    <property type="component" value="Segment"/>
</dbReference>
<name>A0A1D8KJE1_9CAUD</name>
<accession>A0A1D8KJE1</accession>
<proteinExistence type="predicted"/>
<evidence type="ECO:0000313" key="2">
    <source>
        <dbReference type="EMBL" id="AOV58780.1"/>
    </source>
</evidence>
<dbReference type="EMBL" id="KU686197">
    <property type="protein sequence ID" value="AOV58541.1"/>
    <property type="molecule type" value="Genomic_DNA"/>
</dbReference>
<reference evidence="3 4" key="1">
    <citation type="journal article" date="2016" name="Virology">
        <title>The genomic content and context of auxiliary metabolic genes in marine cyanomyoviruses.</title>
        <authorList>
            <person name="Crummett L.T."/>
            <person name="Puxty R.J."/>
            <person name="Weihe C."/>
            <person name="Marston M.F."/>
            <person name="Martiny J.B."/>
        </authorList>
    </citation>
    <scope>NUCLEOTIDE SEQUENCE [LARGE SCALE GENOMIC DNA]</scope>
    <source>
        <strain evidence="1">0808SB25</strain>
        <strain evidence="2">0910TB04</strain>
    </source>
</reference>
<organism evidence="2 3">
    <name type="scientific">Synechococcus phage S-CAM3</name>
    <dbReference type="NCBI Taxonomy" id="1883366"/>
    <lineage>
        <taxon>Viruses</taxon>
        <taxon>Duplodnaviria</taxon>
        <taxon>Heunggongvirae</taxon>
        <taxon>Uroviricota</taxon>
        <taxon>Caudoviricetes</taxon>
        <taxon>Pantevenvirales</taxon>
        <taxon>Kyanoviridae</taxon>
        <taxon>Charybdisvirus</taxon>
        <taxon>Charybdisvirus scam3</taxon>
    </lineage>
</organism>